<evidence type="ECO:0000313" key="9">
    <source>
        <dbReference type="EMBL" id="KAG0687109.1"/>
    </source>
</evidence>
<evidence type="ECO:0000256" key="2">
    <source>
        <dbReference type="ARBA" id="ARBA00022741"/>
    </source>
</evidence>
<evidence type="ECO:0000256" key="4">
    <source>
        <dbReference type="ARBA" id="ARBA00022806"/>
    </source>
</evidence>
<name>A0A9P7BEY1_9ASCO</name>
<dbReference type="GO" id="GO:0003676">
    <property type="term" value="F:nucleic acid binding"/>
    <property type="evidence" value="ECO:0007669"/>
    <property type="project" value="InterPro"/>
</dbReference>
<dbReference type="GO" id="GO:0003724">
    <property type="term" value="F:RNA helicase activity"/>
    <property type="evidence" value="ECO:0007669"/>
    <property type="project" value="UniProtKB-EC"/>
</dbReference>
<evidence type="ECO:0000256" key="5">
    <source>
        <dbReference type="ARBA" id="ARBA00022840"/>
    </source>
</evidence>
<keyword evidence="2" id="KW-0547">Nucleotide-binding</keyword>
<dbReference type="SMART" id="SM00487">
    <property type="entry name" value="DEXDc"/>
    <property type="match status" value="1"/>
</dbReference>
<evidence type="ECO:0000256" key="6">
    <source>
        <dbReference type="ARBA" id="ARBA00047984"/>
    </source>
</evidence>
<dbReference type="SUPFAM" id="SSF52540">
    <property type="entry name" value="P-loop containing nucleoside triphosphate hydrolases"/>
    <property type="match status" value="1"/>
</dbReference>
<comment type="caution">
    <text evidence="9">The sequence shown here is derived from an EMBL/GenBank/DDBJ whole genome shotgun (WGS) entry which is preliminary data.</text>
</comment>
<dbReference type="GO" id="GO:0005524">
    <property type="term" value="F:ATP binding"/>
    <property type="evidence" value="ECO:0007669"/>
    <property type="project" value="UniProtKB-KW"/>
</dbReference>
<dbReference type="EMBL" id="PUHW01000313">
    <property type="protein sequence ID" value="KAG0687109.1"/>
    <property type="molecule type" value="Genomic_DNA"/>
</dbReference>
<dbReference type="PROSITE" id="PS51192">
    <property type="entry name" value="HELICASE_ATP_BIND_1"/>
    <property type="match status" value="1"/>
</dbReference>
<reference evidence="9" key="1">
    <citation type="submission" date="2020-11" db="EMBL/GenBank/DDBJ databases">
        <title>Kefir isolates.</title>
        <authorList>
            <person name="Marcisauskas S."/>
            <person name="Kim Y."/>
            <person name="Blasche S."/>
        </authorList>
    </citation>
    <scope>NUCLEOTIDE SEQUENCE</scope>
    <source>
        <strain evidence="9">Olga-1</strain>
    </source>
</reference>
<evidence type="ECO:0000259" key="8">
    <source>
        <dbReference type="PROSITE" id="PS51194"/>
    </source>
</evidence>
<dbReference type="CDD" id="cd18787">
    <property type="entry name" value="SF2_C_DEAD"/>
    <property type="match status" value="1"/>
</dbReference>
<feature type="domain" description="Helicase ATP-binding" evidence="7">
    <location>
        <begin position="153"/>
        <end position="361"/>
    </location>
</feature>
<dbReference type="SMART" id="SM00490">
    <property type="entry name" value="HELICc"/>
    <property type="match status" value="1"/>
</dbReference>
<dbReference type="InterPro" id="IPR011545">
    <property type="entry name" value="DEAD/DEAH_box_helicase_dom"/>
</dbReference>
<dbReference type="Pfam" id="PF00271">
    <property type="entry name" value="Helicase_C"/>
    <property type="match status" value="1"/>
</dbReference>
<keyword evidence="10" id="KW-1185">Reference proteome</keyword>
<evidence type="ECO:0000313" key="10">
    <source>
        <dbReference type="Proteomes" id="UP000697127"/>
    </source>
</evidence>
<dbReference type="EC" id="3.6.4.13" evidence="1"/>
<dbReference type="InterPro" id="IPR014001">
    <property type="entry name" value="Helicase_ATP-bd"/>
</dbReference>
<evidence type="ECO:0000259" key="7">
    <source>
        <dbReference type="PROSITE" id="PS51192"/>
    </source>
</evidence>
<feature type="domain" description="Helicase C-terminal" evidence="8">
    <location>
        <begin position="392"/>
        <end position="547"/>
    </location>
</feature>
<dbReference type="InterPro" id="IPR001650">
    <property type="entry name" value="Helicase_C-like"/>
</dbReference>
<dbReference type="Pfam" id="PF00270">
    <property type="entry name" value="DEAD"/>
    <property type="match status" value="1"/>
</dbReference>
<comment type="catalytic activity">
    <reaction evidence="6">
        <text>ATP + H2O = ADP + phosphate + H(+)</text>
        <dbReference type="Rhea" id="RHEA:13065"/>
        <dbReference type="ChEBI" id="CHEBI:15377"/>
        <dbReference type="ChEBI" id="CHEBI:15378"/>
        <dbReference type="ChEBI" id="CHEBI:30616"/>
        <dbReference type="ChEBI" id="CHEBI:43474"/>
        <dbReference type="ChEBI" id="CHEBI:456216"/>
        <dbReference type="EC" id="3.6.4.13"/>
    </reaction>
</comment>
<keyword evidence="5" id="KW-0067">ATP-binding</keyword>
<dbReference type="GO" id="GO:0016787">
    <property type="term" value="F:hydrolase activity"/>
    <property type="evidence" value="ECO:0007669"/>
    <property type="project" value="UniProtKB-KW"/>
</dbReference>
<dbReference type="AlphaFoldDB" id="A0A9P7BEY1"/>
<dbReference type="InterPro" id="IPR027417">
    <property type="entry name" value="P-loop_NTPase"/>
</dbReference>
<dbReference type="PROSITE" id="PS51194">
    <property type="entry name" value="HELICASE_CTER"/>
    <property type="match status" value="1"/>
</dbReference>
<evidence type="ECO:0000256" key="3">
    <source>
        <dbReference type="ARBA" id="ARBA00022801"/>
    </source>
</evidence>
<accession>A0A9P7BEY1</accession>
<sequence>MVFRHYSGVFSNSRSSYPMRILPKIQIATFISKTKSNNKSFISKSRSKNSSSTNPDSFPPYKFGSYSPLNLPDSKSREGIAKLVDKITDFKELKIYPEIRDVLFNEIKAHTVLRSQNYMSTSKKIKSENELNGLIIRPTPIQIAAIKIINDKRDKSDFFKVFTLAAETGSGKTWAYLAPLLQQLLEGHKLEQSQNLSNKELEINNEGLVTESNDSPYIKHRSGIKSVILVPTHELVDQVYSTIEYASKQLNLNILKWDTDSNFKVFIENFKNGIDIMVTTPGKLNSLSKYHSIHNPKMIFGSISFCVADEADTLMDPSFIEETNGILKHMTNLSTLIFTSATVPSRFNKTISHLYPDVTNVSTPSLHKLPKSIEFRMINASVPPYKGSKMKALAQALYAIHCDGTEQGYEKRVIVFVNKKEDCEKIAIKLSESYGHDVTYITSEDSTDDRKKKVSTFVEPAKKLDNLNIPILKVLVCTDLLSRGLNFQGIRNVILLDVPKTSSDLVHRAGRTGRMNQSGRVFMIIDDSDKGHVKGLPKVLRNNRRLG</sequence>
<protein>
    <recommendedName>
        <fullName evidence="1">RNA helicase</fullName>
        <ecNumber evidence="1">3.6.4.13</ecNumber>
    </recommendedName>
</protein>
<keyword evidence="4 9" id="KW-0347">Helicase</keyword>
<organism evidence="9 10">
    <name type="scientific">Pichia californica</name>
    <dbReference type="NCBI Taxonomy" id="460514"/>
    <lineage>
        <taxon>Eukaryota</taxon>
        <taxon>Fungi</taxon>
        <taxon>Dikarya</taxon>
        <taxon>Ascomycota</taxon>
        <taxon>Saccharomycotina</taxon>
        <taxon>Pichiomycetes</taxon>
        <taxon>Pichiales</taxon>
        <taxon>Pichiaceae</taxon>
        <taxon>Pichia</taxon>
    </lineage>
</organism>
<gene>
    <name evidence="9" type="primary">MRH4</name>
    <name evidence="9" type="ORF">C6P40_002869</name>
</gene>
<evidence type="ECO:0000256" key="1">
    <source>
        <dbReference type="ARBA" id="ARBA00012552"/>
    </source>
</evidence>
<keyword evidence="3" id="KW-0378">Hydrolase</keyword>
<proteinExistence type="predicted"/>
<dbReference type="Gene3D" id="3.40.50.300">
    <property type="entry name" value="P-loop containing nucleotide triphosphate hydrolases"/>
    <property type="match status" value="2"/>
</dbReference>
<dbReference type="Proteomes" id="UP000697127">
    <property type="component" value="Unassembled WGS sequence"/>
</dbReference>
<dbReference type="PANTHER" id="PTHR47960">
    <property type="entry name" value="DEAD-BOX ATP-DEPENDENT RNA HELICASE 50"/>
    <property type="match status" value="1"/>
</dbReference>